<accession>A0A6J5R2K9</accession>
<sequence>MITARALGILEEIVLDPSHGGAKGLSEKFGEGKFAIQNAISELRDAGLVETITQRMANGRTVSTLRPTDAGHQVLVTRFHNMQSQLNSQLNLIADLFILKNSKPNSEQGSREVKMEYYESEDERLEAQRKFREKQHEQKLEAHESRRQARMSRRSPLNAAGWSSTDSTFEFAEQMHAIWHIQPWQVTRSRFRYALDAKRKEFNTDGAVELEMMKLYFSQIKHDTKLSDPEMVWKRFIVNFPALLIEVQRSMVTPAQVEVIKEKAQRSLDWMDNV</sequence>
<evidence type="ECO:0000313" key="4">
    <source>
        <dbReference type="EMBL" id="CAB4188877.1"/>
    </source>
</evidence>
<gene>
    <name evidence="3" type="ORF">UFOVP1035_37</name>
    <name evidence="4" type="ORF">UFOVP1181_143</name>
    <name evidence="2" type="ORF">UFOVP965_41</name>
</gene>
<organism evidence="4">
    <name type="scientific">uncultured Caudovirales phage</name>
    <dbReference type="NCBI Taxonomy" id="2100421"/>
    <lineage>
        <taxon>Viruses</taxon>
        <taxon>Duplodnaviria</taxon>
        <taxon>Heunggongvirae</taxon>
        <taxon>Uroviricota</taxon>
        <taxon>Caudoviricetes</taxon>
        <taxon>Peduoviridae</taxon>
        <taxon>Maltschvirus</taxon>
        <taxon>Maltschvirus maltsch</taxon>
    </lineage>
</organism>
<dbReference type="EMBL" id="LR797127">
    <property type="protein sequence ID" value="CAB4188877.1"/>
    <property type="molecule type" value="Genomic_DNA"/>
</dbReference>
<reference evidence="4" key="1">
    <citation type="submission" date="2020-05" db="EMBL/GenBank/DDBJ databases">
        <authorList>
            <person name="Chiriac C."/>
            <person name="Salcher M."/>
            <person name="Ghai R."/>
            <person name="Kavagutti S V."/>
        </authorList>
    </citation>
    <scope>NUCLEOTIDE SEQUENCE</scope>
</reference>
<evidence type="ECO:0000313" key="2">
    <source>
        <dbReference type="EMBL" id="CAB4174417.1"/>
    </source>
</evidence>
<evidence type="ECO:0000256" key="1">
    <source>
        <dbReference type="SAM" id="MobiDB-lite"/>
    </source>
</evidence>
<feature type="region of interest" description="Disordered" evidence="1">
    <location>
        <begin position="129"/>
        <end position="159"/>
    </location>
</feature>
<protein>
    <submittedName>
        <fullName evidence="4">Uncharacterized protein</fullName>
    </submittedName>
</protein>
<evidence type="ECO:0000313" key="3">
    <source>
        <dbReference type="EMBL" id="CAB4179761.1"/>
    </source>
</evidence>
<feature type="compositionally biased region" description="Basic and acidic residues" evidence="1">
    <location>
        <begin position="129"/>
        <end position="147"/>
    </location>
</feature>
<dbReference type="EMBL" id="LR796920">
    <property type="protein sequence ID" value="CAB4174417.1"/>
    <property type="molecule type" value="Genomic_DNA"/>
</dbReference>
<dbReference type="EMBL" id="LR796984">
    <property type="protein sequence ID" value="CAB4179761.1"/>
    <property type="molecule type" value="Genomic_DNA"/>
</dbReference>
<name>A0A6J5R2K9_9CAUD</name>
<proteinExistence type="predicted"/>